<reference evidence="2" key="1">
    <citation type="journal article" date="2017" name="Nat. Ecol. Evol.">
        <title>Genome expansion and lineage-specific genetic innovations in the forest pathogenic fungi Armillaria.</title>
        <authorList>
            <person name="Sipos G."/>
            <person name="Prasanna A.N."/>
            <person name="Walter M.C."/>
            <person name="O'Connor E."/>
            <person name="Balint B."/>
            <person name="Krizsan K."/>
            <person name="Kiss B."/>
            <person name="Hess J."/>
            <person name="Varga T."/>
            <person name="Slot J."/>
            <person name="Riley R."/>
            <person name="Boka B."/>
            <person name="Rigling D."/>
            <person name="Barry K."/>
            <person name="Lee J."/>
            <person name="Mihaltcheva S."/>
            <person name="LaButti K."/>
            <person name="Lipzen A."/>
            <person name="Waldron R."/>
            <person name="Moloney N.M."/>
            <person name="Sperisen C."/>
            <person name="Kredics L."/>
            <person name="Vagvoelgyi C."/>
            <person name="Patrignani A."/>
            <person name="Fitzpatrick D."/>
            <person name="Nagy I."/>
            <person name="Doyle S."/>
            <person name="Anderson J.B."/>
            <person name="Grigoriev I.V."/>
            <person name="Gueldener U."/>
            <person name="Muensterkoetter M."/>
            <person name="Nagy L.G."/>
        </authorList>
    </citation>
    <scope>NUCLEOTIDE SEQUENCE [LARGE SCALE GENOMIC DNA]</scope>
    <source>
        <strain evidence="2">Ar21-2</strain>
    </source>
</reference>
<accession>A0A2H3D8I8</accession>
<dbReference type="AlphaFoldDB" id="A0A2H3D8I8"/>
<protein>
    <submittedName>
        <fullName evidence="1">Uncharacterized protein</fullName>
    </submittedName>
</protein>
<sequence>MMDNIKTQGSFACVSLSSLRVWSEVNPHQRYKYAEVVPPVLHPSFLSNIHCRLLPRTFSNATGVRLYA</sequence>
<keyword evidence="2" id="KW-1185">Reference proteome</keyword>
<evidence type="ECO:0000313" key="2">
    <source>
        <dbReference type="Proteomes" id="UP000217790"/>
    </source>
</evidence>
<dbReference type="InParanoid" id="A0A2H3D8I8"/>
<dbReference type="EMBL" id="KZ293677">
    <property type="protein sequence ID" value="PBK87752.1"/>
    <property type="molecule type" value="Genomic_DNA"/>
</dbReference>
<gene>
    <name evidence="1" type="ORF">ARMGADRAFT_453714</name>
</gene>
<dbReference type="Proteomes" id="UP000217790">
    <property type="component" value="Unassembled WGS sequence"/>
</dbReference>
<proteinExistence type="predicted"/>
<evidence type="ECO:0000313" key="1">
    <source>
        <dbReference type="EMBL" id="PBK87752.1"/>
    </source>
</evidence>
<organism evidence="1 2">
    <name type="scientific">Armillaria gallica</name>
    <name type="common">Bulbous honey fungus</name>
    <name type="synonym">Armillaria bulbosa</name>
    <dbReference type="NCBI Taxonomy" id="47427"/>
    <lineage>
        <taxon>Eukaryota</taxon>
        <taxon>Fungi</taxon>
        <taxon>Dikarya</taxon>
        <taxon>Basidiomycota</taxon>
        <taxon>Agaricomycotina</taxon>
        <taxon>Agaricomycetes</taxon>
        <taxon>Agaricomycetidae</taxon>
        <taxon>Agaricales</taxon>
        <taxon>Marasmiineae</taxon>
        <taxon>Physalacriaceae</taxon>
        <taxon>Armillaria</taxon>
    </lineage>
</organism>
<name>A0A2H3D8I8_ARMGA</name>